<reference evidence="10" key="2">
    <citation type="submission" date="2023-05" db="EMBL/GenBank/DDBJ databases">
        <authorList>
            <person name="Schelkunov M.I."/>
        </authorList>
    </citation>
    <scope>NUCLEOTIDE SEQUENCE</scope>
    <source>
        <strain evidence="10">Hsosn_3</strain>
        <tissue evidence="10">Leaf</tissue>
    </source>
</reference>
<comment type="function">
    <text evidence="1">Involved in auxin transport. Regulator of the auxin signaling pathway.</text>
</comment>
<evidence type="ECO:0000256" key="8">
    <source>
        <dbReference type="SAM" id="Coils"/>
    </source>
</evidence>
<comment type="caution">
    <text evidence="10">The sequence shown here is derived from an EMBL/GenBank/DDBJ whole genome shotgun (WGS) entry which is preliminary data.</text>
</comment>
<protein>
    <submittedName>
        <fullName evidence="10">Uncharacterized protein</fullName>
    </submittedName>
</protein>
<dbReference type="PANTHER" id="PTHR33541">
    <property type="entry name" value="PROTEIN BIG GRAIN 1-LIKE A-RELATED"/>
    <property type="match status" value="1"/>
</dbReference>
<dbReference type="Proteomes" id="UP001237642">
    <property type="component" value="Unassembled WGS sequence"/>
</dbReference>
<evidence type="ECO:0000256" key="2">
    <source>
        <dbReference type="ARBA" id="ARBA00004236"/>
    </source>
</evidence>
<evidence type="ECO:0000313" key="11">
    <source>
        <dbReference type="Proteomes" id="UP001237642"/>
    </source>
</evidence>
<sequence length="315" mass="35549">MDNRSHCKPIARRKNPSFSSSLLDQIYRSIDDQAPTKAAAEEDHPKTGNKTEQDVDLMLFDKTVGRRKSASAEYYGDLSTNYFPQSFGLNSCSTSSNSSFWTSSESETCNSFKSKLAVRTSLSCQQHKDDKMHVSERKLKNECGGFVKAKSKALKMYGDLKKSKATQPISPASSFSRSCLSKTPSSRGKISDGAKRSVRFYPMISVIMDEVEDRIYKDNGRPNKVNIPARNSICGEEVMEKNRRARELLKNYEKRLEECKMMNDDDDEDCESCTSSDLFELDNLDSVSQKYCEELPVYETTSLDANRAIAYGLFV</sequence>
<evidence type="ECO:0000256" key="7">
    <source>
        <dbReference type="ARBA" id="ARBA00023294"/>
    </source>
</evidence>
<name>A0AAD8M5I6_9APIA</name>
<reference evidence="10" key="1">
    <citation type="submission" date="2023-02" db="EMBL/GenBank/DDBJ databases">
        <title>Genome of toxic invasive species Heracleum sosnowskyi carries increased number of genes despite the absence of recent whole-genome duplications.</title>
        <authorList>
            <person name="Schelkunov M."/>
            <person name="Shtratnikova V."/>
            <person name="Makarenko M."/>
            <person name="Klepikova A."/>
            <person name="Omelchenko D."/>
            <person name="Novikova G."/>
            <person name="Obukhova E."/>
            <person name="Bogdanov V."/>
            <person name="Penin A."/>
            <person name="Logacheva M."/>
        </authorList>
    </citation>
    <scope>NUCLEOTIDE SEQUENCE</scope>
    <source>
        <strain evidence="10">Hsosn_3</strain>
        <tissue evidence="10">Leaf</tissue>
    </source>
</reference>
<evidence type="ECO:0000256" key="6">
    <source>
        <dbReference type="ARBA" id="ARBA00023136"/>
    </source>
</evidence>
<proteinExistence type="inferred from homology"/>
<keyword evidence="8" id="KW-0175">Coiled coil</keyword>
<evidence type="ECO:0000313" key="10">
    <source>
        <dbReference type="EMBL" id="KAK1360289.1"/>
    </source>
</evidence>
<organism evidence="10 11">
    <name type="scientific">Heracleum sosnowskyi</name>
    <dbReference type="NCBI Taxonomy" id="360622"/>
    <lineage>
        <taxon>Eukaryota</taxon>
        <taxon>Viridiplantae</taxon>
        <taxon>Streptophyta</taxon>
        <taxon>Embryophyta</taxon>
        <taxon>Tracheophyta</taxon>
        <taxon>Spermatophyta</taxon>
        <taxon>Magnoliopsida</taxon>
        <taxon>eudicotyledons</taxon>
        <taxon>Gunneridae</taxon>
        <taxon>Pentapetalae</taxon>
        <taxon>asterids</taxon>
        <taxon>campanulids</taxon>
        <taxon>Apiales</taxon>
        <taxon>Apiaceae</taxon>
        <taxon>Apioideae</taxon>
        <taxon>apioid superclade</taxon>
        <taxon>Tordylieae</taxon>
        <taxon>Tordyliinae</taxon>
        <taxon>Heracleum</taxon>
    </lineage>
</organism>
<evidence type="ECO:0000256" key="5">
    <source>
        <dbReference type="ARBA" id="ARBA00022475"/>
    </source>
</evidence>
<evidence type="ECO:0000256" key="9">
    <source>
        <dbReference type="SAM" id="MobiDB-lite"/>
    </source>
</evidence>
<feature type="region of interest" description="Disordered" evidence="9">
    <location>
        <begin position="1"/>
        <end position="21"/>
    </location>
</feature>
<feature type="coiled-coil region" evidence="8">
    <location>
        <begin position="235"/>
        <end position="269"/>
    </location>
</feature>
<comment type="subcellular location">
    <subcellularLocation>
        <location evidence="2">Cell membrane</location>
    </subcellularLocation>
</comment>
<keyword evidence="4" id="KW-0813">Transport</keyword>
<gene>
    <name evidence="10" type="ORF">POM88_044763</name>
</gene>
<dbReference type="AlphaFoldDB" id="A0AAD8M5I6"/>
<dbReference type="GO" id="GO:0005886">
    <property type="term" value="C:plasma membrane"/>
    <property type="evidence" value="ECO:0007669"/>
    <property type="project" value="UniProtKB-SubCell"/>
</dbReference>
<dbReference type="GO" id="GO:0009734">
    <property type="term" value="P:auxin-activated signaling pathway"/>
    <property type="evidence" value="ECO:0007669"/>
    <property type="project" value="UniProtKB-KW"/>
</dbReference>
<evidence type="ECO:0000256" key="4">
    <source>
        <dbReference type="ARBA" id="ARBA00022448"/>
    </source>
</evidence>
<accession>A0AAD8M5I6</accession>
<dbReference type="PANTHER" id="PTHR33541:SF28">
    <property type="entry name" value="PROTEIN BIG GRAIN 1-LIKE A"/>
    <property type="match status" value="1"/>
</dbReference>
<evidence type="ECO:0000256" key="3">
    <source>
        <dbReference type="ARBA" id="ARBA00010067"/>
    </source>
</evidence>
<feature type="compositionally biased region" description="Basic residues" evidence="9">
    <location>
        <begin position="1"/>
        <end position="15"/>
    </location>
</feature>
<dbReference type="EMBL" id="JAUIZM010000010">
    <property type="protein sequence ID" value="KAK1360289.1"/>
    <property type="molecule type" value="Genomic_DNA"/>
</dbReference>
<keyword evidence="11" id="KW-1185">Reference proteome</keyword>
<dbReference type="InterPro" id="IPR039621">
    <property type="entry name" value="BG1-like"/>
</dbReference>
<feature type="compositionally biased region" description="Basic and acidic residues" evidence="9">
    <location>
        <begin position="39"/>
        <end position="51"/>
    </location>
</feature>
<keyword evidence="6" id="KW-0472">Membrane</keyword>
<evidence type="ECO:0000256" key="1">
    <source>
        <dbReference type="ARBA" id="ARBA00002281"/>
    </source>
</evidence>
<feature type="region of interest" description="Disordered" evidence="9">
    <location>
        <begin position="32"/>
        <end position="51"/>
    </location>
</feature>
<keyword evidence="7" id="KW-0927">Auxin signaling pathway</keyword>
<comment type="similarity">
    <text evidence="3">Belongs to the BIG GRAIN 1 (BG1) plant protein family.</text>
</comment>
<keyword evidence="5" id="KW-1003">Cell membrane</keyword>